<feature type="signal peptide" evidence="3">
    <location>
        <begin position="1"/>
        <end position="28"/>
    </location>
</feature>
<dbReference type="InterPro" id="IPR028081">
    <property type="entry name" value="Leu-bd"/>
</dbReference>
<feature type="domain" description="Leucine-binding protein" evidence="4">
    <location>
        <begin position="39"/>
        <end position="365"/>
    </location>
</feature>
<evidence type="ECO:0000313" key="5">
    <source>
        <dbReference type="EMBL" id="PSL04087.1"/>
    </source>
</evidence>
<keyword evidence="2 3" id="KW-0732">Signal</keyword>
<dbReference type="Gene3D" id="3.40.50.2300">
    <property type="match status" value="2"/>
</dbReference>
<dbReference type="RefSeq" id="WP_106537111.1">
    <property type="nucleotide sequence ID" value="NZ_ML142900.1"/>
</dbReference>
<dbReference type="PANTHER" id="PTHR47151:SF2">
    <property type="entry name" value="AMINO ACID BINDING PROTEIN"/>
    <property type="match status" value="1"/>
</dbReference>
<dbReference type="OrthoDB" id="9772589at2"/>
<protein>
    <submittedName>
        <fullName evidence="5">Amino acid/amide ABC transporter substrate-binding protein (HAAT family)</fullName>
    </submittedName>
</protein>
<accession>A0A2P8E3T9</accession>
<dbReference type="Pfam" id="PF13458">
    <property type="entry name" value="Peripla_BP_6"/>
    <property type="match status" value="1"/>
</dbReference>
<evidence type="ECO:0000259" key="4">
    <source>
        <dbReference type="Pfam" id="PF13458"/>
    </source>
</evidence>
<reference evidence="5 6" key="1">
    <citation type="submission" date="2018-03" db="EMBL/GenBank/DDBJ databases">
        <title>Genomic Encyclopedia of Archaeal and Bacterial Type Strains, Phase II (KMG-II): from individual species to whole genera.</title>
        <authorList>
            <person name="Goeker M."/>
        </authorList>
    </citation>
    <scope>NUCLEOTIDE SEQUENCE [LARGE SCALE GENOMIC DNA]</scope>
    <source>
        <strain evidence="5 6">DSM 45211</strain>
    </source>
</reference>
<evidence type="ECO:0000256" key="1">
    <source>
        <dbReference type="ARBA" id="ARBA00010062"/>
    </source>
</evidence>
<dbReference type="Proteomes" id="UP000243528">
    <property type="component" value="Unassembled WGS sequence"/>
</dbReference>
<gene>
    <name evidence="5" type="ORF">CLV30_10689</name>
</gene>
<comment type="caution">
    <text evidence="5">The sequence shown here is derived from an EMBL/GenBank/DDBJ whole genome shotgun (WGS) entry which is preliminary data.</text>
</comment>
<dbReference type="EMBL" id="PYGE01000006">
    <property type="protein sequence ID" value="PSL04087.1"/>
    <property type="molecule type" value="Genomic_DNA"/>
</dbReference>
<dbReference type="PROSITE" id="PS51257">
    <property type="entry name" value="PROKAR_LIPOPROTEIN"/>
    <property type="match status" value="1"/>
</dbReference>
<dbReference type="InterPro" id="IPR028082">
    <property type="entry name" value="Peripla_BP_I"/>
</dbReference>
<evidence type="ECO:0000256" key="3">
    <source>
        <dbReference type="SAM" id="SignalP"/>
    </source>
</evidence>
<proteinExistence type="inferred from homology"/>
<dbReference type="PANTHER" id="PTHR47151">
    <property type="entry name" value="LEU/ILE/VAL-BINDING ABC TRANSPORTER SUBUNIT"/>
    <property type="match status" value="1"/>
</dbReference>
<organism evidence="5 6">
    <name type="scientific">Haloactinopolyspora alba</name>
    <dbReference type="NCBI Taxonomy" id="648780"/>
    <lineage>
        <taxon>Bacteria</taxon>
        <taxon>Bacillati</taxon>
        <taxon>Actinomycetota</taxon>
        <taxon>Actinomycetes</taxon>
        <taxon>Jiangellales</taxon>
        <taxon>Jiangellaceae</taxon>
        <taxon>Haloactinopolyspora</taxon>
    </lineage>
</organism>
<dbReference type="SUPFAM" id="SSF53822">
    <property type="entry name" value="Periplasmic binding protein-like I"/>
    <property type="match status" value="1"/>
</dbReference>
<comment type="similarity">
    <text evidence="1">Belongs to the leucine-binding protein family.</text>
</comment>
<sequence length="391" mass="39011">MRGIRRVAVGVAVLAAAAVSSSCGMVDALGDDDAGAQTATVGVLVPQEGWQSADGAGVLAAVRSAVDDAASGISGWTVDVVPIDETDVAGAKAEVTELIDRDGIAIVGGLTTEAIRAVQPLADDADLLFVSPADVDPTHTRGADRGEPIRPYDSYFRTAVPDTTATQVLARYAVSGLDATKVAVVDGGDPTEAQEFSSAVRESGAEVVVAGAVGAGGVAGLVDDMRADGAQVAYVAGASKVAAEVTRQIAKAGLDVDVIGAQAVRDDAFIAGAGEAADGVVTALPSRLDPTAGVAPDGWADELEAEQGAAPGEYGAAAYDAGTAVGTVLGRCLPPASSAAAAREGCTGELVHVDFSGLTGEVSFDEFGDRVGAVAELRVLRGGRWKPLAGE</sequence>
<feature type="chain" id="PRO_5015148581" evidence="3">
    <location>
        <begin position="29"/>
        <end position="391"/>
    </location>
</feature>
<evidence type="ECO:0000313" key="6">
    <source>
        <dbReference type="Proteomes" id="UP000243528"/>
    </source>
</evidence>
<evidence type="ECO:0000256" key="2">
    <source>
        <dbReference type="ARBA" id="ARBA00022729"/>
    </source>
</evidence>
<dbReference type="AlphaFoldDB" id="A0A2P8E3T9"/>
<keyword evidence="6" id="KW-1185">Reference proteome</keyword>
<name>A0A2P8E3T9_9ACTN</name>